<protein>
    <recommendedName>
        <fullName evidence="3">BZIP domain-containing protein</fullName>
    </recommendedName>
</protein>
<evidence type="ECO:0008006" key="3">
    <source>
        <dbReference type="Google" id="ProtNLM"/>
    </source>
</evidence>
<dbReference type="Proteomes" id="UP000294530">
    <property type="component" value="Unassembled WGS sequence"/>
</dbReference>
<dbReference type="GeneID" id="94346960"/>
<name>A0A976FM80_BRELC</name>
<dbReference type="CDD" id="cd14686">
    <property type="entry name" value="bZIP"/>
    <property type="match status" value="1"/>
</dbReference>
<dbReference type="RefSeq" id="XP_067818653.1">
    <property type="nucleotide sequence ID" value="XM_067961289.1"/>
</dbReference>
<comment type="caution">
    <text evidence="1">The sequence shown here is derived from an EMBL/GenBank/DDBJ whole genome shotgun (WGS) entry which is preliminary data.</text>
</comment>
<accession>A0A976FM80</accession>
<dbReference type="EMBL" id="SHOA02000016">
    <property type="protein sequence ID" value="TDH69154.1"/>
    <property type="molecule type" value="Genomic_DNA"/>
</dbReference>
<organism evidence="1 2">
    <name type="scientific">Bremia lactucae</name>
    <name type="common">Lettuce downy mildew</name>
    <dbReference type="NCBI Taxonomy" id="4779"/>
    <lineage>
        <taxon>Eukaryota</taxon>
        <taxon>Sar</taxon>
        <taxon>Stramenopiles</taxon>
        <taxon>Oomycota</taxon>
        <taxon>Peronosporomycetes</taxon>
        <taxon>Peronosporales</taxon>
        <taxon>Peronosporaceae</taxon>
        <taxon>Bremia</taxon>
    </lineage>
</organism>
<dbReference type="KEGG" id="blac:94346960"/>
<evidence type="ECO:0000313" key="2">
    <source>
        <dbReference type="Proteomes" id="UP000294530"/>
    </source>
</evidence>
<reference evidence="1 2" key="1">
    <citation type="journal article" date="2021" name="Genome Biol.">
        <title>AFLAP: assembly-free linkage analysis pipeline using k-mers from genome sequencing data.</title>
        <authorList>
            <person name="Fletcher K."/>
            <person name="Zhang L."/>
            <person name="Gil J."/>
            <person name="Han R."/>
            <person name="Cavanaugh K."/>
            <person name="Michelmore R."/>
        </authorList>
    </citation>
    <scope>NUCLEOTIDE SEQUENCE [LARGE SCALE GENOMIC DNA]</scope>
    <source>
        <strain evidence="1 2">SF5</strain>
    </source>
</reference>
<gene>
    <name evidence="1" type="ORF">CCR75_003192</name>
</gene>
<dbReference type="AlphaFoldDB" id="A0A976FM80"/>
<evidence type="ECO:0000313" key="1">
    <source>
        <dbReference type="EMBL" id="TDH69154.1"/>
    </source>
</evidence>
<proteinExistence type="predicted"/>
<keyword evidence="2" id="KW-1185">Reference proteome</keyword>
<sequence>MSQIASQTTAIATTKVKDKTTDEKLQRRRLQFKLHQRRHRAKQKQKVTMLDCEVQSLTAEVKTLHHERCKLVMQHNWFSSRGTAGGGPARVAMEYFRLFQVSAYPLHLDQQERFLRATMTSETAGPDYLGVDTIITQWRRFCKFFAYIRYVPLTLNITTVGDTTVVEVDSIFSIGGRRDGILALYPSLKGDMELTQKLTSNIINIHCKYRFTFDSNELVTWFSAEWDLVNALQEVLADLSDVSTVLLDANISSSTGQIKVDDIHATESKLVIDPRHNVEFLLS</sequence>
<dbReference type="OrthoDB" id="96557at2759"/>